<evidence type="ECO:0000259" key="2">
    <source>
        <dbReference type="Pfam" id="PF12776"/>
    </source>
</evidence>
<protein>
    <recommendedName>
        <fullName evidence="2">Myb/SANT-like domain-containing protein</fullName>
    </recommendedName>
</protein>
<dbReference type="OrthoDB" id="4955136at2759"/>
<sequence length="116" mass="13266">MRNEYNSFVELKAKSGVSYDPTRQTIIASNEYWKEVLSKPKDSKKFKAFRDRGLKWDYEKLSTVIGNSHATGSYSVNGLDEDTEKNGEEDSIDLEIGEKQSLPQAPRRKNDNMGKE</sequence>
<dbReference type="PANTHER" id="PTHR46929:SF3">
    <property type="entry name" value="MYB_SANT-LIKE DOMAIN-CONTAINING PROTEIN"/>
    <property type="match status" value="1"/>
</dbReference>
<name>A0A2G5C7M2_AQUCA</name>
<proteinExistence type="predicted"/>
<feature type="compositionally biased region" description="Acidic residues" evidence="1">
    <location>
        <begin position="79"/>
        <end position="95"/>
    </location>
</feature>
<dbReference type="InterPro" id="IPR024752">
    <property type="entry name" value="Myb/SANT-like_dom"/>
</dbReference>
<dbReference type="PANTHER" id="PTHR46929">
    <property type="entry name" value="EXPRESSED PROTEIN"/>
    <property type="match status" value="1"/>
</dbReference>
<dbReference type="Pfam" id="PF12776">
    <property type="entry name" value="Myb_DNA-bind_3"/>
    <property type="match status" value="1"/>
</dbReference>
<gene>
    <name evidence="3" type="ORF">AQUCO_08100014v1</name>
</gene>
<evidence type="ECO:0000313" key="4">
    <source>
        <dbReference type="Proteomes" id="UP000230069"/>
    </source>
</evidence>
<evidence type="ECO:0000256" key="1">
    <source>
        <dbReference type="SAM" id="MobiDB-lite"/>
    </source>
</evidence>
<dbReference type="AlphaFoldDB" id="A0A2G5C7M2"/>
<dbReference type="EMBL" id="KZ305098">
    <property type="protein sequence ID" value="PIA27279.1"/>
    <property type="molecule type" value="Genomic_DNA"/>
</dbReference>
<accession>A0A2G5C7M2</accession>
<dbReference type="Proteomes" id="UP000230069">
    <property type="component" value="Unassembled WGS sequence"/>
</dbReference>
<feature type="region of interest" description="Disordered" evidence="1">
    <location>
        <begin position="68"/>
        <end position="116"/>
    </location>
</feature>
<keyword evidence="4" id="KW-1185">Reference proteome</keyword>
<organism evidence="3 4">
    <name type="scientific">Aquilegia coerulea</name>
    <name type="common">Rocky mountain columbine</name>
    <dbReference type="NCBI Taxonomy" id="218851"/>
    <lineage>
        <taxon>Eukaryota</taxon>
        <taxon>Viridiplantae</taxon>
        <taxon>Streptophyta</taxon>
        <taxon>Embryophyta</taxon>
        <taxon>Tracheophyta</taxon>
        <taxon>Spermatophyta</taxon>
        <taxon>Magnoliopsida</taxon>
        <taxon>Ranunculales</taxon>
        <taxon>Ranunculaceae</taxon>
        <taxon>Thalictroideae</taxon>
        <taxon>Aquilegia</taxon>
    </lineage>
</organism>
<dbReference type="InParanoid" id="A0A2G5C7M2"/>
<evidence type="ECO:0000313" key="3">
    <source>
        <dbReference type="EMBL" id="PIA27279.1"/>
    </source>
</evidence>
<feature type="domain" description="Myb/SANT-like" evidence="2">
    <location>
        <begin position="1"/>
        <end position="35"/>
    </location>
</feature>
<reference evidence="3 4" key="1">
    <citation type="submission" date="2017-09" db="EMBL/GenBank/DDBJ databases">
        <title>WGS assembly of Aquilegia coerulea Goldsmith.</title>
        <authorList>
            <person name="Hodges S."/>
            <person name="Kramer E."/>
            <person name="Nordborg M."/>
            <person name="Tomkins J."/>
            <person name="Borevitz J."/>
            <person name="Derieg N."/>
            <person name="Yan J."/>
            <person name="Mihaltcheva S."/>
            <person name="Hayes R.D."/>
            <person name="Rokhsar D."/>
        </authorList>
    </citation>
    <scope>NUCLEOTIDE SEQUENCE [LARGE SCALE GENOMIC DNA]</scope>
    <source>
        <strain evidence="4">cv. Goldsmith</strain>
    </source>
</reference>